<evidence type="ECO:0000313" key="2">
    <source>
        <dbReference type="EMBL" id="VDP81114.1"/>
    </source>
</evidence>
<evidence type="ECO:0000313" key="3">
    <source>
        <dbReference type="Proteomes" id="UP000279833"/>
    </source>
</evidence>
<feature type="region of interest" description="Disordered" evidence="1">
    <location>
        <begin position="43"/>
        <end position="66"/>
    </location>
</feature>
<dbReference type="Proteomes" id="UP000279833">
    <property type="component" value="Unassembled WGS sequence"/>
</dbReference>
<sequence length="117" mass="12994">MDKDNHHHNKIEGFSCKTAGLQTPKIPLTIVKPNDIQLNTMDLSKTKTSSSSSSSSNSHSMISHFNKTISNEYNTQKDESNPLNNGMNQSIKRINSELKGKSIIILSFFLSLLLPCT</sequence>
<dbReference type="WBParaSite" id="SCUD_0002302401-mRNA-1">
    <property type="protein sequence ID" value="SCUD_0002302401-mRNA-1"/>
    <property type="gene ID" value="SCUD_0002302401"/>
</dbReference>
<protein>
    <submittedName>
        <fullName evidence="2 4">Uncharacterized protein</fullName>
    </submittedName>
</protein>
<reference evidence="4" key="1">
    <citation type="submission" date="2016-06" db="UniProtKB">
        <authorList>
            <consortium name="WormBaseParasite"/>
        </authorList>
    </citation>
    <scope>IDENTIFICATION</scope>
</reference>
<gene>
    <name evidence="2" type="ORF">SCUD_LOCUS23021</name>
</gene>
<feature type="compositionally biased region" description="Low complexity" evidence="1">
    <location>
        <begin position="46"/>
        <end position="64"/>
    </location>
</feature>
<evidence type="ECO:0000313" key="4">
    <source>
        <dbReference type="WBParaSite" id="SCUD_0002302401-mRNA-1"/>
    </source>
</evidence>
<name>A0A183L6Q2_9TREM</name>
<keyword evidence="3" id="KW-1185">Reference proteome</keyword>
<organism evidence="4">
    <name type="scientific">Schistosoma curassoni</name>
    <dbReference type="NCBI Taxonomy" id="6186"/>
    <lineage>
        <taxon>Eukaryota</taxon>
        <taxon>Metazoa</taxon>
        <taxon>Spiralia</taxon>
        <taxon>Lophotrochozoa</taxon>
        <taxon>Platyhelminthes</taxon>
        <taxon>Trematoda</taxon>
        <taxon>Digenea</taxon>
        <taxon>Strigeidida</taxon>
        <taxon>Schistosomatoidea</taxon>
        <taxon>Schistosomatidae</taxon>
        <taxon>Schistosoma</taxon>
    </lineage>
</organism>
<dbReference type="AlphaFoldDB" id="A0A183L6Q2"/>
<dbReference type="EMBL" id="UZAK01051731">
    <property type="protein sequence ID" value="VDP81114.1"/>
    <property type="molecule type" value="Genomic_DNA"/>
</dbReference>
<reference evidence="2 3" key="2">
    <citation type="submission" date="2018-11" db="EMBL/GenBank/DDBJ databases">
        <authorList>
            <consortium name="Pathogen Informatics"/>
        </authorList>
    </citation>
    <scope>NUCLEOTIDE SEQUENCE [LARGE SCALE GENOMIC DNA]</scope>
    <source>
        <strain evidence="2">Dakar</strain>
        <strain evidence="3">Dakar, Senegal</strain>
    </source>
</reference>
<evidence type="ECO:0000256" key="1">
    <source>
        <dbReference type="SAM" id="MobiDB-lite"/>
    </source>
</evidence>
<proteinExistence type="predicted"/>
<accession>A0A183L6Q2</accession>